<comment type="subcellular location">
    <subcellularLocation>
        <location evidence="1">Cytoplasm</location>
    </subcellularLocation>
</comment>
<dbReference type="Proteomes" id="UP001589865">
    <property type="component" value="Unassembled WGS sequence"/>
</dbReference>
<evidence type="ECO:0000256" key="1">
    <source>
        <dbReference type="ARBA" id="ARBA00004496"/>
    </source>
</evidence>
<evidence type="ECO:0000256" key="3">
    <source>
        <dbReference type="ARBA" id="ARBA00018111"/>
    </source>
</evidence>
<feature type="region of interest" description="Disordered" evidence="5">
    <location>
        <begin position="205"/>
        <end position="225"/>
    </location>
</feature>
<protein>
    <recommendedName>
        <fullName evidence="3">Regulatory protein RecX</fullName>
    </recommendedName>
</protein>
<evidence type="ECO:0000256" key="4">
    <source>
        <dbReference type="ARBA" id="ARBA00022490"/>
    </source>
</evidence>
<dbReference type="EMBL" id="JBHLUN010000006">
    <property type="protein sequence ID" value="MFC0408439.1"/>
    <property type="molecule type" value="Genomic_DNA"/>
</dbReference>
<comment type="caution">
    <text evidence="7">The sequence shown here is derived from an EMBL/GenBank/DDBJ whole genome shotgun (WGS) entry which is preliminary data.</text>
</comment>
<gene>
    <name evidence="7" type="ORF">ACFFGY_09285</name>
</gene>
<proteinExistence type="inferred from homology"/>
<organism evidence="7 8">
    <name type="scientific">Roseomonas elaeocarpi</name>
    <dbReference type="NCBI Taxonomy" id="907779"/>
    <lineage>
        <taxon>Bacteria</taxon>
        <taxon>Pseudomonadati</taxon>
        <taxon>Pseudomonadota</taxon>
        <taxon>Alphaproteobacteria</taxon>
        <taxon>Acetobacterales</taxon>
        <taxon>Roseomonadaceae</taxon>
        <taxon>Roseomonas</taxon>
    </lineage>
</organism>
<evidence type="ECO:0000313" key="7">
    <source>
        <dbReference type="EMBL" id="MFC0408439.1"/>
    </source>
</evidence>
<feature type="compositionally biased region" description="Low complexity" evidence="5">
    <location>
        <begin position="11"/>
        <end position="21"/>
    </location>
</feature>
<comment type="similarity">
    <text evidence="2">Belongs to the RecX family.</text>
</comment>
<evidence type="ECO:0000313" key="8">
    <source>
        <dbReference type="Proteomes" id="UP001589865"/>
    </source>
</evidence>
<feature type="domain" description="RecX second three-helical" evidence="6">
    <location>
        <begin position="113"/>
        <end position="153"/>
    </location>
</feature>
<reference evidence="7 8" key="1">
    <citation type="submission" date="2024-09" db="EMBL/GenBank/DDBJ databases">
        <authorList>
            <person name="Sun Q."/>
            <person name="Mori K."/>
        </authorList>
    </citation>
    <scope>NUCLEOTIDE SEQUENCE [LARGE SCALE GENOMIC DNA]</scope>
    <source>
        <strain evidence="7 8">TBRC 5777</strain>
    </source>
</reference>
<keyword evidence="8" id="KW-1185">Reference proteome</keyword>
<sequence length="225" mass="24134">MRKPDRPLAEAPDPAGRPASGRGRRPPVRERREIPAGPPPDAASLREAALNHLARFSSTERNLVQVLTRRISRWAQRAAREAQPSEQVEAAVARARAAAAEVAAALVQAGVVDDAAFAAARTRRLARAGRSRRATAAHLATKGIDADLAAQTLEAAETDELTAALTHLRRRRQGPFARVDAPDEAARLKAMGSLARAGFPREVAERALDTDPAEAEAHILASRRD</sequence>
<evidence type="ECO:0000256" key="5">
    <source>
        <dbReference type="SAM" id="MobiDB-lite"/>
    </source>
</evidence>
<dbReference type="InterPro" id="IPR053924">
    <property type="entry name" value="RecX_HTH_2nd"/>
</dbReference>
<feature type="region of interest" description="Disordered" evidence="5">
    <location>
        <begin position="1"/>
        <end position="43"/>
    </location>
</feature>
<evidence type="ECO:0000259" key="6">
    <source>
        <dbReference type="Pfam" id="PF02631"/>
    </source>
</evidence>
<dbReference type="RefSeq" id="WP_377044192.1">
    <property type="nucleotide sequence ID" value="NZ_JBHLUN010000006.1"/>
</dbReference>
<name>A0ABV6JRU5_9PROT</name>
<dbReference type="Pfam" id="PF02631">
    <property type="entry name" value="RecX_HTH2"/>
    <property type="match status" value="1"/>
</dbReference>
<accession>A0ABV6JRU5</accession>
<evidence type="ECO:0000256" key="2">
    <source>
        <dbReference type="ARBA" id="ARBA00009695"/>
    </source>
</evidence>
<keyword evidence="4" id="KW-0963">Cytoplasm</keyword>